<keyword evidence="5 7" id="KW-1133">Transmembrane helix</keyword>
<sequence length="283" mass="31108">MKNQGRQATIILVICNTFLFAIKITTGIMSNSLAVISDAFNSLTDIISSVIIFFAVKTSSKQADEGHPFGHHRAEPIAGLIVAIFAGILGFEILHTAIFKLMETHVHRIGIPAMVTLLVSIVMKLIMSTYFKKVGRRIRSPALLASSVDSRNDVYISFTALVGIGCGFFGYTQMDDIAAILISFWIIYSGYKIGVDNIDYLMGKQPENSIMEEIKDKASGVPGVVGIHDVRAHYVGNYIHVEIHISLDHTLTLTQAHDIGKNVQRAVESIESIHEAFVHIDPI</sequence>
<dbReference type="Pfam" id="PF16916">
    <property type="entry name" value="ZT_dimer"/>
    <property type="match status" value="1"/>
</dbReference>
<dbReference type="NCBIfam" id="TIGR01297">
    <property type="entry name" value="CDF"/>
    <property type="match status" value="1"/>
</dbReference>
<evidence type="ECO:0000256" key="5">
    <source>
        <dbReference type="ARBA" id="ARBA00022989"/>
    </source>
</evidence>
<dbReference type="InterPro" id="IPR036837">
    <property type="entry name" value="Cation_efflux_CTD_sf"/>
</dbReference>
<organism evidence="10 11">
    <name type="scientific">Candidatus Brocadia sapporoensis</name>
    <dbReference type="NCBI Taxonomy" id="392547"/>
    <lineage>
        <taxon>Bacteria</taxon>
        <taxon>Pseudomonadati</taxon>
        <taxon>Planctomycetota</taxon>
        <taxon>Candidatus Brocadiia</taxon>
        <taxon>Candidatus Brocadiales</taxon>
        <taxon>Candidatus Brocadiaceae</taxon>
        <taxon>Candidatus Brocadia</taxon>
    </lineage>
</organism>
<dbReference type="InterPro" id="IPR027470">
    <property type="entry name" value="Cation_efflux_CTD"/>
</dbReference>
<protein>
    <submittedName>
        <fullName evidence="10">Uncharacterized protein</fullName>
    </submittedName>
</protein>
<dbReference type="SUPFAM" id="SSF161111">
    <property type="entry name" value="Cation efflux protein transmembrane domain-like"/>
    <property type="match status" value="1"/>
</dbReference>
<dbReference type="Gene3D" id="1.20.1510.10">
    <property type="entry name" value="Cation efflux protein transmembrane domain"/>
    <property type="match status" value="1"/>
</dbReference>
<dbReference type="InterPro" id="IPR027469">
    <property type="entry name" value="Cation_efflux_TMD_sf"/>
</dbReference>
<feature type="domain" description="Cation efflux protein transmembrane" evidence="8">
    <location>
        <begin position="10"/>
        <end position="202"/>
    </location>
</feature>
<dbReference type="Proteomes" id="UP000242219">
    <property type="component" value="Unassembled WGS sequence"/>
</dbReference>
<dbReference type="PANTHER" id="PTHR43840:SF15">
    <property type="entry name" value="MITOCHONDRIAL METAL TRANSPORTER 1-RELATED"/>
    <property type="match status" value="1"/>
</dbReference>
<proteinExistence type="inferred from homology"/>
<evidence type="ECO:0000259" key="9">
    <source>
        <dbReference type="Pfam" id="PF16916"/>
    </source>
</evidence>
<evidence type="ECO:0000259" key="8">
    <source>
        <dbReference type="Pfam" id="PF01545"/>
    </source>
</evidence>
<dbReference type="AlphaFoldDB" id="A0A1V6M0R3"/>
<dbReference type="Pfam" id="PF01545">
    <property type="entry name" value="Cation_efflux"/>
    <property type="match status" value="1"/>
</dbReference>
<dbReference type="SUPFAM" id="SSF160240">
    <property type="entry name" value="Cation efflux protein cytoplasmic domain-like"/>
    <property type="match status" value="1"/>
</dbReference>
<feature type="transmembrane region" description="Helical" evidence="7">
    <location>
        <begin position="77"/>
        <end position="99"/>
    </location>
</feature>
<keyword evidence="4 7" id="KW-0812">Transmembrane</keyword>
<comment type="subcellular location">
    <subcellularLocation>
        <location evidence="1">Membrane</location>
        <topology evidence="1">Multi-pass membrane protein</topology>
    </subcellularLocation>
</comment>
<dbReference type="InterPro" id="IPR002524">
    <property type="entry name" value="Cation_efflux"/>
</dbReference>
<dbReference type="RefSeq" id="WP_070066862.1">
    <property type="nucleotide sequence ID" value="NZ_MJUW02000066.1"/>
</dbReference>
<evidence type="ECO:0000256" key="4">
    <source>
        <dbReference type="ARBA" id="ARBA00022692"/>
    </source>
</evidence>
<gene>
    <name evidence="10" type="ORF">BIY37_05700</name>
</gene>
<feature type="transmembrane region" description="Helical" evidence="7">
    <location>
        <begin position="35"/>
        <end position="56"/>
    </location>
</feature>
<name>A0A1V6M0R3_9BACT</name>
<dbReference type="GO" id="GO:0016020">
    <property type="term" value="C:membrane"/>
    <property type="evidence" value="ECO:0007669"/>
    <property type="project" value="UniProtKB-SubCell"/>
</dbReference>
<evidence type="ECO:0000256" key="3">
    <source>
        <dbReference type="ARBA" id="ARBA00022448"/>
    </source>
</evidence>
<accession>A0A1V6M0R3</accession>
<dbReference type="InterPro" id="IPR050291">
    <property type="entry name" value="CDF_Transporter"/>
</dbReference>
<dbReference type="PANTHER" id="PTHR43840">
    <property type="entry name" value="MITOCHONDRIAL METAL TRANSPORTER 1-RELATED"/>
    <property type="match status" value="1"/>
</dbReference>
<feature type="domain" description="Cation efflux protein cytoplasmic" evidence="9">
    <location>
        <begin position="207"/>
        <end position="282"/>
    </location>
</feature>
<feature type="transmembrane region" description="Helical" evidence="7">
    <location>
        <begin position="152"/>
        <end position="171"/>
    </location>
</feature>
<reference evidence="10 11" key="1">
    <citation type="journal article" date="2016" name="Genome Announc.">
        <title>Draft Genome Sequence of the Anaerobic Ammonium-Oxidizing Bacterium 'Candidatus Brocadia sp. 40'.</title>
        <authorList>
            <person name="Ali M."/>
            <person name="Haroon M.F."/>
            <person name="Narita Y."/>
            <person name="Zhang L."/>
            <person name="Rangel Shaw D."/>
            <person name="Okabe S."/>
            <person name="Saikaly P.E."/>
        </authorList>
    </citation>
    <scope>NUCLEOTIDE SEQUENCE [LARGE SCALE GENOMIC DNA]</scope>
    <source>
        <strain evidence="10 11">40</strain>
    </source>
</reference>
<evidence type="ECO:0000256" key="2">
    <source>
        <dbReference type="ARBA" id="ARBA00008114"/>
    </source>
</evidence>
<comment type="caution">
    <text evidence="10">The sequence shown here is derived from an EMBL/GenBank/DDBJ whole genome shotgun (WGS) entry which is preliminary data.</text>
</comment>
<keyword evidence="3" id="KW-0813">Transport</keyword>
<feature type="transmembrane region" description="Helical" evidence="7">
    <location>
        <begin position="177"/>
        <end position="195"/>
    </location>
</feature>
<evidence type="ECO:0000256" key="1">
    <source>
        <dbReference type="ARBA" id="ARBA00004141"/>
    </source>
</evidence>
<evidence type="ECO:0000256" key="6">
    <source>
        <dbReference type="ARBA" id="ARBA00023136"/>
    </source>
</evidence>
<keyword evidence="11" id="KW-1185">Reference proteome</keyword>
<dbReference type="EMBL" id="MJUW02000066">
    <property type="protein sequence ID" value="OQD45978.1"/>
    <property type="molecule type" value="Genomic_DNA"/>
</dbReference>
<dbReference type="GO" id="GO:0008324">
    <property type="term" value="F:monoatomic cation transmembrane transporter activity"/>
    <property type="evidence" value="ECO:0007669"/>
    <property type="project" value="InterPro"/>
</dbReference>
<comment type="similarity">
    <text evidence="2">Belongs to the cation diffusion facilitator (CDF) transporter (TC 2.A.4) family.</text>
</comment>
<dbReference type="InterPro" id="IPR058533">
    <property type="entry name" value="Cation_efflux_TM"/>
</dbReference>
<dbReference type="Gene3D" id="3.30.70.1350">
    <property type="entry name" value="Cation efflux protein, cytoplasmic domain"/>
    <property type="match status" value="1"/>
</dbReference>
<feature type="transmembrane region" description="Helical" evidence="7">
    <location>
        <begin position="111"/>
        <end position="131"/>
    </location>
</feature>
<keyword evidence="6 7" id="KW-0472">Membrane</keyword>
<evidence type="ECO:0000313" key="11">
    <source>
        <dbReference type="Proteomes" id="UP000242219"/>
    </source>
</evidence>
<evidence type="ECO:0000313" key="10">
    <source>
        <dbReference type="EMBL" id="OQD45978.1"/>
    </source>
</evidence>
<dbReference type="FunFam" id="1.20.1510.10:FF:000006">
    <property type="entry name" value="Divalent cation efflux transporter"/>
    <property type="match status" value="1"/>
</dbReference>
<evidence type="ECO:0000256" key="7">
    <source>
        <dbReference type="SAM" id="Phobius"/>
    </source>
</evidence>
<feature type="transmembrane region" description="Helical" evidence="7">
    <location>
        <begin position="9"/>
        <end position="29"/>
    </location>
</feature>